<gene>
    <name evidence="3" type="ORF">Ahy_A04g020784</name>
</gene>
<evidence type="ECO:0000313" key="3">
    <source>
        <dbReference type="EMBL" id="RYR63006.1"/>
    </source>
</evidence>
<dbReference type="Proteomes" id="UP000289738">
    <property type="component" value="Chromosome A04"/>
</dbReference>
<dbReference type="GO" id="GO:0008168">
    <property type="term" value="F:methyltransferase activity"/>
    <property type="evidence" value="ECO:0007669"/>
    <property type="project" value="InterPro"/>
</dbReference>
<feature type="compositionally biased region" description="Polar residues" evidence="1">
    <location>
        <begin position="310"/>
        <end position="321"/>
    </location>
</feature>
<name>A0A445DIR6_ARAHY</name>
<dbReference type="Pfam" id="PF00856">
    <property type="entry name" value="SET"/>
    <property type="match status" value="1"/>
</dbReference>
<dbReference type="InterPro" id="IPR001214">
    <property type="entry name" value="SET_dom"/>
</dbReference>
<dbReference type="PANTHER" id="PTHR47436">
    <property type="entry name" value="HISTONE-LYSINE N-METHYLTRANSFERASE ATXR2"/>
    <property type="match status" value="1"/>
</dbReference>
<feature type="domain" description="SET" evidence="2">
    <location>
        <begin position="141"/>
        <end position="201"/>
    </location>
</feature>
<sequence length="619" mass="70219">MKIMFSSMASSFYKTLHPSSTPLLTDLLLILHHRRLSPLHRRSRSSITPLPQYLSFSFDADEFRYLLHAVFCRCSLKLVSVVAAASTYSSRRRWFSDRYGKLSVNELPSFFSYFDLVVASPVEDYFLYIDDLKNPDKEEAEKITQPYLDALGEDYSELLFFPLQSCMNHSCSSNAKAFKRDEDRDGQAAIIAVRPIRKGKENSLIQATWITWRGQSHTTTMRMNSLDVNSLNPNAPMASSRKNLTLQLPNTLGVQKKLTPGAGGVHLHKQVHLRSLNCLDDSVEFATPPSAPPIIDADFPPQLERFSKGSPMNEQNDSWPSRESVAGRSECSIEQKPSNVKATTDFAQRLDRTITEDTERPHLAYYNTSCNSQYAWQTLITYDACICLCLQAWARGCTEAPEFLKDECLALRSAFGGSKVDDDLFHNGSSQNSISIQLPLSSNFFGFIFYLAPDDDDQNANLEVKFFARLPNKEEVVIKECGIRWIYTNMEKESRGETGIRFKQTQIRLWFGISSKQDPSNTTLLLPYVMNNESVLYGNNCAMLSETGDYIKGEDINMSISHAADSIGLKEIPRYEVKIIEEDDWMKGAQRLRAIYELGWEIEPLDLSFVSGIFSFSRL</sequence>
<dbReference type="SUPFAM" id="SSF82199">
    <property type="entry name" value="SET domain"/>
    <property type="match status" value="1"/>
</dbReference>
<dbReference type="EMBL" id="SDMP01000004">
    <property type="protein sequence ID" value="RYR63006.1"/>
    <property type="molecule type" value="Genomic_DNA"/>
</dbReference>
<dbReference type="AlphaFoldDB" id="A0A445DIR6"/>
<comment type="caution">
    <text evidence="3">The sequence shown here is derived from an EMBL/GenBank/DDBJ whole genome shotgun (WGS) entry which is preliminary data.</text>
</comment>
<dbReference type="PANTHER" id="PTHR47436:SF1">
    <property type="entry name" value="SET DOMAIN-CONTAINING PROTEIN"/>
    <property type="match status" value="1"/>
</dbReference>
<evidence type="ECO:0000313" key="4">
    <source>
        <dbReference type="Proteomes" id="UP000289738"/>
    </source>
</evidence>
<dbReference type="Gene3D" id="2.170.270.10">
    <property type="entry name" value="SET domain"/>
    <property type="match status" value="1"/>
</dbReference>
<organism evidence="3 4">
    <name type="scientific">Arachis hypogaea</name>
    <name type="common">Peanut</name>
    <dbReference type="NCBI Taxonomy" id="3818"/>
    <lineage>
        <taxon>Eukaryota</taxon>
        <taxon>Viridiplantae</taxon>
        <taxon>Streptophyta</taxon>
        <taxon>Embryophyta</taxon>
        <taxon>Tracheophyta</taxon>
        <taxon>Spermatophyta</taxon>
        <taxon>Magnoliopsida</taxon>
        <taxon>eudicotyledons</taxon>
        <taxon>Gunneridae</taxon>
        <taxon>Pentapetalae</taxon>
        <taxon>rosids</taxon>
        <taxon>fabids</taxon>
        <taxon>Fabales</taxon>
        <taxon>Fabaceae</taxon>
        <taxon>Papilionoideae</taxon>
        <taxon>50 kb inversion clade</taxon>
        <taxon>dalbergioids sensu lato</taxon>
        <taxon>Dalbergieae</taxon>
        <taxon>Pterocarpus clade</taxon>
        <taxon>Arachis</taxon>
    </lineage>
</organism>
<evidence type="ECO:0000256" key="1">
    <source>
        <dbReference type="SAM" id="MobiDB-lite"/>
    </source>
</evidence>
<dbReference type="STRING" id="3818.A0A445DIR6"/>
<keyword evidence="4" id="KW-1185">Reference proteome</keyword>
<protein>
    <recommendedName>
        <fullName evidence="2">SET domain-containing protein</fullName>
    </recommendedName>
</protein>
<proteinExistence type="predicted"/>
<accession>A0A445DIR6</accession>
<feature type="region of interest" description="Disordered" evidence="1">
    <location>
        <begin position="308"/>
        <end position="338"/>
    </location>
</feature>
<reference evidence="3 4" key="1">
    <citation type="submission" date="2019-01" db="EMBL/GenBank/DDBJ databases">
        <title>Sequencing of cultivated peanut Arachis hypogaea provides insights into genome evolution and oil improvement.</title>
        <authorList>
            <person name="Chen X."/>
        </authorList>
    </citation>
    <scope>NUCLEOTIDE SEQUENCE [LARGE SCALE GENOMIC DNA]</scope>
    <source>
        <strain evidence="4">cv. Fuhuasheng</strain>
        <tissue evidence="3">Leaves</tissue>
    </source>
</reference>
<dbReference type="InterPro" id="IPR046341">
    <property type="entry name" value="SET_dom_sf"/>
</dbReference>
<dbReference type="InterPro" id="IPR044237">
    <property type="entry name" value="ATXR2-like"/>
</dbReference>
<evidence type="ECO:0000259" key="2">
    <source>
        <dbReference type="Pfam" id="PF00856"/>
    </source>
</evidence>